<dbReference type="EMBL" id="FNPC01000013">
    <property type="protein sequence ID" value="SDY89644.1"/>
    <property type="molecule type" value="Genomic_DNA"/>
</dbReference>
<keyword evidence="1" id="KW-0472">Membrane</keyword>
<dbReference type="AlphaFoldDB" id="A0A1H3NLG2"/>
<evidence type="ECO:0000256" key="1">
    <source>
        <dbReference type="SAM" id="Phobius"/>
    </source>
</evidence>
<evidence type="ECO:0000313" key="4">
    <source>
        <dbReference type="Proteomes" id="UP000199079"/>
    </source>
</evidence>
<sequence>MRRSIRYTLSAAVGIGVMALTFVVDNGHLGLVVMIPLLYGTTTTFALNNVETIRTMFGEGTSRKIGMLGGGIGAGSTAGLFQQSFAAGIAGYGLFVFGMVLVTAELDRNQ</sequence>
<evidence type="ECO:0000259" key="2">
    <source>
        <dbReference type="Pfam" id="PF26480"/>
    </source>
</evidence>
<gene>
    <name evidence="3" type="ORF">SAMN05216564_11351</name>
</gene>
<dbReference type="Pfam" id="PF26480">
    <property type="entry name" value="DUF8153"/>
    <property type="match status" value="1"/>
</dbReference>
<feature type="domain" description="DUF8153" evidence="2">
    <location>
        <begin position="18"/>
        <end position="108"/>
    </location>
</feature>
<dbReference type="InterPro" id="IPR058466">
    <property type="entry name" value="DUF8153"/>
</dbReference>
<dbReference type="Proteomes" id="UP000199079">
    <property type="component" value="Unassembled WGS sequence"/>
</dbReference>
<organism evidence="3 4">
    <name type="scientific">Halopenitus persicus</name>
    <dbReference type="NCBI Taxonomy" id="1048396"/>
    <lineage>
        <taxon>Archaea</taxon>
        <taxon>Methanobacteriati</taxon>
        <taxon>Methanobacteriota</taxon>
        <taxon>Stenosarchaea group</taxon>
        <taxon>Halobacteria</taxon>
        <taxon>Halobacteriales</taxon>
        <taxon>Haloferacaceae</taxon>
        <taxon>Halopenitus</taxon>
    </lineage>
</organism>
<feature type="transmembrane region" description="Helical" evidence="1">
    <location>
        <begin position="7"/>
        <end position="24"/>
    </location>
</feature>
<keyword evidence="1" id="KW-1133">Transmembrane helix</keyword>
<keyword evidence="1" id="KW-0812">Transmembrane</keyword>
<proteinExistence type="predicted"/>
<keyword evidence="4" id="KW-1185">Reference proteome</keyword>
<evidence type="ECO:0000313" key="3">
    <source>
        <dbReference type="EMBL" id="SDY89644.1"/>
    </source>
</evidence>
<accession>A0A1H3NLG2</accession>
<protein>
    <recommendedName>
        <fullName evidence="2">DUF8153 domain-containing protein</fullName>
    </recommendedName>
</protein>
<name>A0A1H3NLG2_9EURY</name>
<reference evidence="4" key="1">
    <citation type="submission" date="2016-10" db="EMBL/GenBank/DDBJ databases">
        <authorList>
            <person name="Varghese N."/>
            <person name="Submissions S."/>
        </authorList>
    </citation>
    <scope>NUCLEOTIDE SEQUENCE [LARGE SCALE GENOMIC DNA]</scope>
    <source>
        <strain evidence="4">DC30,IBRC 10041,KCTC 4046</strain>
    </source>
</reference>
<feature type="transmembrane region" description="Helical" evidence="1">
    <location>
        <begin position="85"/>
        <end position="104"/>
    </location>
</feature>